<feature type="compositionally biased region" description="Polar residues" evidence="1">
    <location>
        <begin position="187"/>
        <end position="199"/>
    </location>
</feature>
<dbReference type="GO" id="GO:0001181">
    <property type="term" value="F:RNA polymerase I general transcription initiation factor activity"/>
    <property type="evidence" value="ECO:0007669"/>
    <property type="project" value="TreeGrafter"/>
</dbReference>
<comment type="caution">
    <text evidence="2">The sequence shown here is derived from an EMBL/GenBank/DDBJ whole genome shotgun (WGS) entry which is preliminary data.</text>
</comment>
<feature type="compositionally biased region" description="Basic and acidic residues" evidence="1">
    <location>
        <begin position="7"/>
        <end position="30"/>
    </location>
</feature>
<dbReference type="GO" id="GO:0006361">
    <property type="term" value="P:transcription initiation at RNA polymerase I promoter"/>
    <property type="evidence" value="ECO:0007669"/>
    <property type="project" value="TreeGrafter"/>
</dbReference>
<dbReference type="AlphaFoldDB" id="A0A439CUU0"/>
<dbReference type="EMBL" id="RYZI01000387">
    <property type="protein sequence ID" value="RWA05905.1"/>
    <property type="molecule type" value="Genomic_DNA"/>
</dbReference>
<evidence type="ECO:0000313" key="2">
    <source>
        <dbReference type="EMBL" id="RWA05905.1"/>
    </source>
</evidence>
<dbReference type="PANTHER" id="PTHR28079:SF1">
    <property type="entry name" value="RNA POLYMERASE I-SPECIFIC TRANSCRIPTION INITIATION FACTOR RRN5"/>
    <property type="match status" value="1"/>
</dbReference>
<gene>
    <name evidence="2" type="ORF">EKO27_g9208</name>
</gene>
<dbReference type="InterPro" id="IPR039601">
    <property type="entry name" value="Rrn5"/>
</dbReference>
<dbReference type="PANTHER" id="PTHR28079">
    <property type="entry name" value="RNA POLYMERASE I-SPECIFIC TRANSCRIPTION INITIATION FACTOR RRN5"/>
    <property type="match status" value="1"/>
</dbReference>
<feature type="region of interest" description="Disordered" evidence="1">
    <location>
        <begin position="164"/>
        <end position="301"/>
    </location>
</feature>
<reference evidence="2 3" key="1">
    <citation type="submission" date="2018-12" db="EMBL/GenBank/DDBJ databases">
        <title>Draft genome sequence of Xylaria grammica IHI A82.</title>
        <authorList>
            <person name="Buettner E."/>
            <person name="Kellner H."/>
        </authorList>
    </citation>
    <scope>NUCLEOTIDE SEQUENCE [LARGE SCALE GENOMIC DNA]</scope>
    <source>
        <strain evidence="2 3">IHI A82</strain>
    </source>
</reference>
<dbReference type="GO" id="GO:0042790">
    <property type="term" value="P:nucleolar large rRNA transcription by RNA polymerase I"/>
    <property type="evidence" value="ECO:0007669"/>
    <property type="project" value="InterPro"/>
</dbReference>
<dbReference type="GO" id="GO:0000182">
    <property type="term" value="F:rDNA binding"/>
    <property type="evidence" value="ECO:0007669"/>
    <property type="project" value="TreeGrafter"/>
</dbReference>
<protein>
    <submittedName>
        <fullName evidence="2">Uncharacterized protein</fullName>
    </submittedName>
</protein>
<name>A0A439CUU0_9PEZI</name>
<feature type="compositionally biased region" description="Acidic residues" evidence="1">
    <location>
        <begin position="202"/>
        <end position="226"/>
    </location>
</feature>
<organism evidence="2 3">
    <name type="scientific">Xylaria grammica</name>
    <dbReference type="NCBI Taxonomy" id="363999"/>
    <lineage>
        <taxon>Eukaryota</taxon>
        <taxon>Fungi</taxon>
        <taxon>Dikarya</taxon>
        <taxon>Ascomycota</taxon>
        <taxon>Pezizomycotina</taxon>
        <taxon>Sordariomycetes</taxon>
        <taxon>Xylariomycetidae</taxon>
        <taxon>Xylariales</taxon>
        <taxon>Xylariaceae</taxon>
        <taxon>Xylaria</taxon>
    </lineage>
</organism>
<feature type="compositionally biased region" description="Acidic residues" evidence="1">
    <location>
        <begin position="259"/>
        <end position="269"/>
    </location>
</feature>
<evidence type="ECO:0000256" key="1">
    <source>
        <dbReference type="SAM" id="MobiDB-lite"/>
    </source>
</evidence>
<dbReference type="STRING" id="363999.A0A439CUU0"/>
<feature type="compositionally biased region" description="Acidic residues" evidence="1">
    <location>
        <begin position="276"/>
        <end position="285"/>
    </location>
</feature>
<feature type="compositionally biased region" description="Acidic residues" evidence="1">
    <location>
        <begin position="164"/>
        <end position="183"/>
    </location>
</feature>
<evidence type="ECO:0000313" key="3">
    <source>
        <dbReference type="Proteomes" id="UP000286045"/>
    </source>
</evidence>
<feature type="compositionally biased region" description="Polar residues" evidence="1">
    <location>
        <begin position="240"/>
        <end position="258"/>
    </location>
</feature>
<feature type="region of interest" description="Disordered" evidence="1">
    <location>
        <begin position="1"/>
        <end position="30"/>
    </location>
</feature>
<dbReference type="GO" id="GO:0000500">
    <property type="term" value="C:RNA polymerase I upstream activating factor complex"/>
    <property type="evidence" value="ECO:0007669"/>
    <property type="project" value="InterPro"/>
</dbReference>
<accession>A0A439CUU0</accession>
<proteinExistence type="predicted"/>
<dbReference type="Proteomes" id="UP000286045">
    <property type="component" value="Unassembled WGS sequence"/>
</dbReference>
<keyword evidence="3" id="KW-1185">Reference proteome</keyword>
<sequence length="376" mass="43377">MDVQSRIQDEKLRDEEEEREGQPRLKEEDDSEKNRKLMLLLQLFPIPNWLQLSDRIFMNSAVSDSNWHAVSDEYQPPAIQTTVIDDLYGLVLSITRRLVLAVMYMAESRVRTRSLNNTRRRRVPRIRVEDVAAAVVSLGMKQNSKEFWARCARRLQLNIVNDEDSEDDFTDRENEDTDTESSEDTSINGQLNTAESRPGSTEETEQEPEESEEESDYEIMSYDEVETALGYPAPNKIRSRSGSLESYASNTSERISSASEDETDREEHEEEYKEELTEEDDEYESDINIKGSSHELDEDLNPDTIRRDMEEAMLFSAPMGVVPTRQVMKSRICAEHRLEREAEHLDLKASADAETKLWALLRGDGDSKTKCRKSWS</sequence>